<evidence type="ECO:0000256" key="2">
    <source>
        <dbReference type="ARBA" id="ARBA00022448"/>
    </source>
</evidence>
<dbReference type="GO" id="GO:0016887">
    <property type="term" value="F:ATP hydrolysis activity"/>
    <property type="evidence" value="ECO:0007669"/>
    <property type="project" value="InterPro"/>
</dbReference>
<proteinExistence type="inferred from homology"/>
<dbReference type="InterPro" id="IPR027417">
    <property type="entry name" value="P-loop_NTPase"/>
</dbReference>
<dbReference type="Proteomes" id="UP000029980">
    <property type="component" value="Chromosome"/>
</dbReference>
<dbReference type="EMBL" id="CP008887">
    <property type="protein sequence ID" value="AIU70295.1"/>
    <property type="molecule type" value="Genomic_DNA"/>
</dbReference>
<protein>
    <submittedName>
        <fullName evidence="6">Daunorubicin ABC transporter ATP-binding protein</fullName>
    </submittedName>
</protein>
<keyword evidence="4 6" id="KW-0067">ATP-binding</keyword>
<accession>A0A097QUY9</accession>
<feature type="domain" description="ABC transporter" evidence="5">
    <location>
        <begin position="4"/>
        <end position="232"/>
    </location>
</feature>
<evidence type="ECO:0000256" key="4">
    <source>
        <dbReference type="ARBA" id="ARBA00022840"/>
    </source>
</evidence>
<reference evidence="6 7" key="1">
    <citation type="journal article" date="2015" name="Int. J. Syst. Evol. Microbiol.">
        <title>Thermococcus eurythermalis sp. nov., a conditional piezophilic hyperthermophilic archaeon with a wide temperature range isolated from an oil-immersed chimney in the Guaymas Basin.</title>
        <authorList>
            <person name="Zhao W."/>
            <person name="Zeng X."/>
            <person name="Xiao X."/>
        </authorList>
    </citation>
    <scope>NUCLEOTIDE SEQUENCE [LARGE SCALE GENOMIC DNA]</scope>
    <source>
        <strain evidence="6 7">A501</strain>
    </source>
</reference>
<dbReference type="OrthoDB" id="87732at2157"/>
<dbReference type="SUPFAM" id="SSF52540">
    <property type="entry name" value="P-loop containing nucleoside triphosphate hydrolases"/>
    <property type="match status" value="1"/>
</dbReference>
<dbReference type="STRING" id="1505907.TEU_08110"/>
<dbReference type="Gene3D" id="3.40.50.300">
    <property type="entry name" value="P-loop containing nucleotide triphosphate hydrolases"/>
    <property type="match status" value="1"/>
</dbReference>
<evidence type="ECO:0000313" key="7">
    <source>
        <dbReference type="Proteomes" id="UP000029980"/>
    </source>
</evidence>
<dbReference type="PANTHER" id="PTHR42711">
    <property type="entry name" value="ABC TRANSPORTER ATP-BINDING PROTEIN"/>
    <property type="match status" value="1"/>
</dbReference>
<dbReference type="InterPro" id="IPR050763">
    <property type="entry name" value="ABC_transporter_ATP-binding"/>
</dbReference>
<evidence type="ECO:0000256" key="1">
    <source>
        <dbReference type="ARBA" id="ARBA00005417"/>
    </source>
</evidence>
<dbReference type="PANTHER" id="PTHR42711:SF5">
    <property type="entry name" value="ABC TRANSPORTER ATP-BINDING PROTEIN NATA"/>
    <property type="match status" value="1"/>
</dbReference>
<evidence type="ECO:0000259" key="5">
    <source>
        <dbReference type="PROSITE" id="PS50893"/>
    </source>
</evidence>
<comment type="similarity">
    <text evidence="1">Belongs to the ABC transporter superfamily.</text>
</comment>
<dbReference type="PROSITE" id="PS50893">
    <property type="entry name" value="ABC_TRANSPORTER_2"/>
    <property type="match status" value="1"/>
</dbReference>
<organism evidence="6 7">
    <name type="scientific">Thermococcus eurythermalis</name>
    <dbReference type="NCBI Taxonomy" id="1505907"/>
    <lineage>
        <taxon>Archaea</taxon>
        <taxon>Methanobacteriati</taxon>
        <taxon>Methanobacteriota</taxon>
        <taxon>Thermococci</taxon>
        <taxon>Thermococcales</taxon>
        <taxon>Thermococcaceae</taxon>
        <taxon>Thermococcus</taxon>
    </lineage>
</organism>
<name>A0A097QUY9_9EURY</name>
<sequence>MNVIEVKDLTKTYGAIKALDAITFSIPDGVILGVIGPNGAGKTTLIRILSCLLSYDSGTVRLFGMEVKRCGNKIKRKIAILPQEVRAHFYTLTPFEYVYHYLRMRGLSRNEAKNRANRAMEKFGIEYHNRIMSTLSGGMVRKTLLAMVLSANAELYFLDEPTVGLDVESRLKLWEVLRERAEDSTIILTSHYLNEISTVSDLVLLLKNKVLAFGPPEEIAKRYLSDFVSKLVVFGDFGGEFISKKAGRNTILYFRSKAEEREAITLLEELGIPFRREELTIEDVFLVGELE</sequence>
<dbReference type="SMART" id="SM00382">
    <property type="entry name" value="AAA"/>
    <property type="match status" value="1"/>
</dbReference>
<dbReference type="Pfam" id="PF00005">
    <property type="entry name" value="ABC_tran"/>
    <property type="match status" value="1"/>
</dbReference>
<keyword evidence="3" id="KW-0547">Nucleotide-binding</keyword>
<keyword evidence="7" id="KW-1185">Reference proteome</keyword>
<evidence type="ECO:0000313" key="6">
    <source>
        <dbReference type="EMBL" id="AIU70295.1"/>
    </source>
</evidence>
<gene>
    <name evidence="6" type="ORF">TEU_08110</name>
</gene>
<dbReference type="CDD" id="cd03230">
    <property type="entry name" value="ABC_DR_subfamily_A"/>
    <property type="match status" value="1"/>
</dbReference>
<dbReference type="InterPro" id="IPR003439">
    <property type="entry name" value="ABC_transporter-like_ATP-bd"/>
</dbReference>
<dbReference type="RefSeq" id="WP_050003268.1">
    <property type="nucleotide sequence ID" value="NZ_CP008887.1"/>
</dbReference>
<dbReference type="InterPro" id="IPR003593">
    <property type="entry name" value="AAA+_ATPase"/>
</dbReference>
<dbReference type="GeneID" id="25153398"/>
<dbReference type="HOGENOM" id="CLU_000604_1_2_2"/>
<dbReference type="KEGG" id="teu:TEU_08110"/>
<dbReference type="GO" id="GO:0005524">
    <property type="term" value="F:ATP binding"/>
    <property type="evidence" value="ECO:0007669"/>
    <property type="project" value="UniProtKB-KW"/>
</dbReference>
<dbReference type="AlphaFoldDB" id="A0A097QUY9"/>
<keyword evidence="2" id="KW-0813">Transport</keyword>
<evidence type="ECO:0000256" key="3">
    <source>
        <dbReference type="ARBA" id="ARBA00022741"/>
    </source>
</evidence>